<organism evidence="3 4">
    <name type="scientific">Micromonospora haikouensis</name>
    <dbReference type="NCBI Taxonomy" id="686309"/>
    <lineage>
        <taxon>Bacteria</taxon>
        <taxon>Bacillati</taxon>
        <taxon>Actinomycetota</taxon>
        <taxon>Actinomycetes</taxon>
        <taxon>Micromonosporales</taxon>
        <taxon>Micromonosporaceae</taxon>
        <taxon>Micromonospora</taxon>
    </lineage>
</organism>
<evidence type="ECO:0000313" key="3">
    <source>
        <dbReference type="EMBL" id="SCF22532.1"/>
    </source>
</evidence>
<evidence type="ECO:0000313" key="4">
    <source>
        <dbReference type="Proteomes" id="UP000199375"/>
    </source>
</evidence>
<name>A0A1C4YP28_9ACTN</name>
<dbReference type="AlphaFoldDB" id="A0A1C4YP28"/>
<dbReference type="Proteomes" id="UP000199375">
    <property type="component" value="Unassembled WGS sequence"/>
</dbReference>
<dbReference type="EMBL" id="FMCW01000060">
    <property type="protein sequence ID" value="SCF22532.1"/>
    <property type="molecule type" value="Genomic_DNA"/>
</dbReference>
<sequence length="501" mass="53434">MIPKVTYGSRVRGLLEYLWGPGKAEEHVDPHLVAGYDDVALLAPNRREREGGGWSLEELAARLDAPQIAAGERGVQQYVWQCSLSLPAQEGQLDDATWSRIAGRFVVEMGFNGDVERAGCRWIAVRHGLSTKGNDHVHLVVTLATEDGAPVWLRQDKRRSQQVADLLEDEFGLGKWTPGRSGATKRPELNRPEVDRARRSGQAPDRELLRRQVRAALAGARSETEWVARMKGAGLLVAPRTSAKDPNQVVGYAVALRPTGVGTPSWYAGRSLDGDLSLPQVRKRWPEAERPLVGQWKAADSAESNLRGEDRMAVWRSSAAALEAISGRLAGVAPDSPQWPAVARASAELLARVAAATEPSGQGPMSRAADALARAAAPPRRAPAPPASSVARELGRVADALLVAGHARDGGEAAVLLSVVVQAARLVVALAELRAAQQQAHAAGAAAAAAAHLMPLLQSGAPLVDQGHMPTQGGPPQRPVHTVPGPVRPRVDPTVERDPQR</sequence>
<dbReference type="InterPro" id="IPR005094">
    <property type="entry name" value="Endonuclease_MobA/VirD2"/>
</dbReference>
<dbReference type="RefSeq" id="WP_091287040.1">
    <property type="nucleotide sequence ID" value="NZ_FMCW01000060.1"/>
</dbReference>
<reference evidence="3 4" key="1">
    <citation type="submission" date="2016-06" db="EMBL/GenBank/DDBJ databases">
        <authorList>
            <person name="Kjaerup R.B."/>
            <person name="Dalgaard T.S."/>
            <person name="Juul-Madsen H.R."/>
        </authorList>
    </citation>
    <scope>NUCLEOTIDE SEQUENCE [LARGE SCALE GENOMIC DNA]</scope>
    <source>
        <strain evidence="3 4">DSM 45626</strain>
    </source>
</reference>
<feature type="region of interest" description="Disordered" evidence="1">
    <location>
        <begin position="175"/>
        <end position="204"/>
    </location>
</feature>
<dbReference type="Pfam" id="PF03432">
    <property type="entry name" value="Relaxase"/>
    <property type="match status" value="1"/>
</dbReference>
<gene>
    <name evidence="3" type="ORF">GA0070558_16013</name>
</gene>
<feature type="compositionally biased region" description="Basic and acidic residues" evidence="1">
    <location>
        <begin position="489"/>
        <end position="501"/>
    </location>
</feature>
<feature type="domain" description="MobA/VirD2-like nuclease" evidence="2">
    <location>
        <begin position="75"/>
        <end position="173"/>
    </location>
</feature>
<evidence type="ECO:0000256" key="1">
    <source>
        <dbReference type="SAM" id="MobiDB-lite"/>
    </source>
</evidence>
<feature type="compositionally biased region" description="Basic and acidic residues" evidence="1">
    <location>
        <begin position="185"/>
        <end position="204"/>
    </location>
</feature>
<accession>A0A1C4YP28</accession>
<feature type="region of interest" description="Disordered" evidence="1">
    <location>
        <begin position="461"/>
        <end position="501"/>
    </location>
</feature>
<proteinExistence type="predicted"/>
<evidence type="ECO:0000259" key="2">
    <source>
        <dbReference type="Pfam" id="PF03432"/>
    </source>
</evidence>
<protein>
    <recommendedName>
        <fullName evidence="2">MobA/VirD2-like nuclease domain-containing protein</fullName>
    </recommendedName>
</protein>